<accession>A0AAW1QRD1</accession>
<dbReference type="Proteomes" id="UP001489004">
    <property type="component" value="Unassembled WGS sequence"/>
</dbReference>
<dbReference type="Pfam" id="PF00856">
    <property type="entry name" value="SET"/>
    <property type="match status" value="1"/>
</dbReference>
<dbReference type="InterPro" id="IPR046341">
    <property type="entry name" value="SET_dom_sf"/>
</dbReference>
<dbReference type="SUPFAM" id="SSF82199">
    <property type="entry name" value="SET domain"/>
    <property type="match status" value="1"/>
</dbReference>
<feature type="domain" description="SET" evidence="1">
    <location>
        <begin position="66"/>
        <end position="138"/>
    </location>
</feature>
<evidence type="ECO:0000259" key="1">
    <source>
        <dbReference type="Pfam" id="PF00856"/>
    </source>
</evidence>
<evidence type="ECO:0000313" key="3">
    <source>
        <dbReference type="Proteomes" id="UP001489004"/>
    </source>
</evidence>
<gene>
    <name evidence="2" type="ORF">WJX72_004376</name>
</gene>
<name>A0AAW1QRD1_9CHLO</name>
<dbReference type="InterPro" id="IPR001214">
    <property type="entry name" value="SET_dom"/>
</dbReference>
<keyword evidence="3" id="KW-1185">Reference proteome</keyword>
<evidence type="ECO:0000313" key="2">
    <source>
        <dbReference type="EMBL" id="KAK9823637.1"/>
    </source>
</evidence>
<comment type="caution">
    <text evidence="2">The sequence shown here is derived from an EMBL/GenBank/DDBJ whole genome shotgun (WGS) entry which is preliminary data.</text>
</comment>
<dbReference type="Gene3D" id="2.170.270.10">
    <property type="entry name" value="SET domain"/>
    <property type="match status" value="1"/>
</dbReference>
<organism evidence="2 3">
    <name type="scientific">[Myrmecia] bisecta</name>
    <dbReference type="NCBI Taxonomy" id="41462"/>
    <lineage>
        <taxon>Eukaryota</taxon>
        <taxon>Viridiplantae</taxon>
        <taxon>Chlorophyta</taxon>
        <taxon>core chlorophytes</taxon>
        <taxon>Trebouxiophyceae</taxon>
        <taxon>Trebouxiales</taxon>
        <taxon>Trebouxiaceae</taxon>
        <taxon>Myrmecia</taxon>
    </lineage>
</organism>
<proteinExistence type="predicted"/>
<protein>
    <recommendedName>
        <fullName evidence="1">SET domain-containing protein</fullName>
    </recommendedName>
</protein>
<sequence>MQTHKLQNWQTNGAIRAVATPVSKDLDMLGSCQTLPDDYDTAEPDVSEAPPYVVVSTPYTGESVARGVAARIDIKRGSLVEKAHCLLVPQQQYEQHARHTVFEHYLFHGKDGQMLLALGVGSLFNHSRQPNLDYRIDHSGLIIRRHRSHDA</sequence>
<dbReference type="AlphaFoldDB" id="A0AAW1QRD1"/>
<dbReference type="EMBL" id="JALJOR010000002">
    <property type="protein sequence ID" value="KAK9823637.1"/>
    <property type="molecule type" value="Genomic_DNA"/>
</dbReference>
<reference evidence="2 3" key="1">
    <citation type="journal article" date="2024" name="Nat. Commun.">
        <title>Phylogenomics reveals the evolutionary origins of lichenization in chlorophyte algae.</title>
        <authorList>
            <person name="Puginier C."/>
            <person name="Libourel C."/>
            <person name="Otte J."/>
            <person name="Skaloud P."/>
            <person name="Haon M."/>
            <person name="Grisel S."/>
            <person name="Petersen M."/>
            <person name="Berrin J.G."/>
            <person name="Delaux P.M."/>
            <person name="Dal Grande F."/>
            <person name="Keller J."/>
        </authorList>
    </citation>
    <scope>NUCLEOTIDE SEQUENCE [LARGE SCALE GENOMIC DNA]</scope>
    <source>
        <strain evidence="2 3">SAG 2043</strain>
    </source>
</reference>